<evidence type="ECO:0000313" key="1">
    <source>
        <dbReference type="EMBL" id="VDN31535.1"/>
    </source>
</evidence>
<dbReference type="EMBL" id="UYRV01119103">
    <property type="protein sequence ID" value="VDN31535.1"/>
    <property type="molecule type" value="Genomic_DNA"/>
</dbReference>
<dbReference type="Proteomes" id="UP000271889">
    <property type="component" value="Unassembled WGS sequence"/>
</dbReference>
<accession>A0A3P7MPF0</accession>
<reference evidence="1 2" key="1">
    <citation type="submission" date="2018-11" db="EMBL/GenBank/DDBJ databases">
        <authorList>
            <consortium name="Pathogen Informatics"/>
        </authorList>
    </citation>
    <scope>NUCLEOTIDE SEQUENCE [LARGE SCALE GENOMIC DNA]</scope>
</reference>
<name>A0A3P7MPF0_CYLGO</name>
<sequence length="101" mass="11903">MCICDARLVACWKRWGVTPGSSLPPLKKKCVKITHFGYWWMKNDMGVNRTGSHYFAPWDVEWGKKRYSDYFNHTWTKPPTTDYFEEGASHDRYDFDDNAVG</sequence>
<gene>
    <name evidence="1" type="ORF">CGOC_LOCUS11848</name>
</gene>
<evidence type="ECO:0000313" key="2">
    <source>
        <dbReference type="Proteomes" id="UP000271889"/>
    </source>
</evidence>
<proteinExistence type="predicted"/>
<dbReference type="AlphaFoldDB" id="A0A3P7MPF0"/>
<organism evidence="1 2">
    <name type="scientific">Cylicostephanus goldi</name>
    <name type="common">Nematode worm</name>
    <dbReference type="NCBI Taxonomy" id="71465"/>
    <lineage>
        <taxon>Eukaryota</taxon>
        <taxon>Metazoa</taxon>
        <taxon>Ecdysozoa</taxon>
        <taxon>Nematoda</taxon>
        <taxon>Chromadorea</taxon>
        <taxon>Rhabditida</taxon>
        <taxon>Rhabditina</taxon>
        <taxon>Rhabditomorpha</taxon>
        <taxon>Strongyloidea</taxon>
        <taxon>Strongylidae</taxon>
        <taxon>Cylicostephanus</taxon>
    </lineage>
</organism>
<keyword evidence="2" id="KW-1185">Reference proteome</keyword>
<protein>
    <submittedName>
        <fullName evidence="1">Uncharacterized protein</fullName>
    </submittedName>
</protein>